<reference evidence="3" key="1">
    <citation type="journal article" date="2019" name="Int. J. Syst. Evol. Microbiol.">
        <title>The Global Catalogue of Microorganisms (GCM) 10K type strain sequencing project: providing services to taxonomists for standard genome sequencing and annotation.</title>
        <authorList>
            <consortium name="The Broad Institute Genomics Platform"/>
            <consortium name="The Broad Institute Genome Sequencing Center for Infectious Disease"/>
            <person name="Wu L."/>
            <person name="Ma J."/>
        </authorList>
    </citation>
    <scope>NUCLEOTIDE SEQUENCE [LARGE SCALE GENOMIC DNA]</scope>
    <source>
        <strain evidence="3">CGMCC 4.7289</strain>
    </source>
</reference>
<keyword evidence="1" id="KW-0812">Transmembrane</keyword>
<feature type="transmembrane region" description="Helical" evidence="1">
    <location>
        <begin position="186"/>
        <end position="202"/>
    </location>
</feature>
<feature type="transmembrane region" description="Helical" evidence="1">
    <location>
        <begin position="222"/>
        <end position="243"/>
    </location>
</feature>
<feature type="transmembrane region" description="Helical" evidence="1">
    <location>
        <begin position="57"/>
        <end position="87"/>
    </location>
</feature>
<gene>
    <name evidence="2" type="ORF">ACFOZ4_38530</name>
</gene>
<dbReference type="RefSeq" id="WP_253758540.1">
    <property type="nucleotide sequence ID" value="NZ_JAMZDZ010000001.1"/>
</dbReference>
<dbReference type="Proteomes" id="UP001595816">
    <property type="component" value="Unassembled WGS sequence"/>
</dbReference>
<organism evidence="2 3">
    <name type="scientific">Hamadaea flava</name>
    <dbReference type="NCBI Taxonomy" id="1742688"/>
    <lineage>
        <taxon>Bacteria</taxon>
        <taxon>Bacillati</taxon>
        <taxon>Actinomycetota</taxon>
        <taxon>Actinomycetes</taxon>
        <taxon>Micromonosporales</taxon>
        <taxon>Micromonosporaceae</taxon>
        <taxon>Hamadaea</taxon>
    </lineage>
</organism>
<comment type="caution">
    <text evidence="2">The sequence shown here is derived from an EMBL/GenBank/DDBJ whole genome shotgun (WGS) entry which is preliminary data.</text>
</comment>
<keyword evidence="1" id="KW-0472">Membrane</keyword>
<proteinExistence type="predicted"/>
<accession>A0ABV8M1Q6</accession>
<evidence type="ECO:0008006" key="4">
    <source>
        <dbReference type="Google" id="ProtNLM"/>
    </source>
</evidence>
<evidence type="ECO:0000313" key="2">
    <source>
        <dbReference type="EMBL" id="MFC4136539.1"/>
    </source>
</evidence>
<feature type="transmembrane region" description="Helical" evidence="1">
    <location>
        <begin position="107"/>
        <end position="140"/>
    </location>
</feature>
<sequence length="324" mass="33556">MTELPPPSDYLPPPAAYQAPGQQYPNPYDPLVNPPYAGIGGWFGRMSSVFQRSWKSIAAVFAITHLLPSIVLAVVSAVGTAAVLVPWQQEVLDAAESGENPRFDTLLGPFLGLMGALVVAAVLFTVVEAAGYAAGTYVVTRDAAGAPTSVGDALRYGFRRCLGLFGWNLLTALLIIAGAVACVLPAFYVLAATALVGPIYLFERRTPIGRSFTIFNNNLGRVLGRLAMILVILIGGSIVTSTVENVLNLAFGGLGSFSADPGSSVQLAGQTGLSMAGSAVVAGVGAVIGLPFTMIQFVGILLTYAEQRGHEGPVSAGSLAAELD</sequence>
<feature type="transmembrane region" description="Helical" evidence="1">
    <location>
        <begin position="161"/>
        <end position="180"/>
    </location>
</feature>
<dbReference type="EMBL" id="JBHSAY010000031">
    <property type="protein sequence ID" value="MFC4136539.1"/>
    <property type="molecule type" value="Genomic_DNA"/>
</dbReference>
<name>A0ABV8M1Q6_9ACTN</name>
<keyword evidence="1" id="KW-1133">Transmembrane helix</keyword>
<keyword evidence="3" id="KW-1185">Reference proteome</keyword>
<evidence type="ECO:0000256" key="1">
    <source>
        <dbReference type="SAM" id="Phobius"/>
    </source>
</evidence>
<feature type="transmembrane region" description="Helical" evidence="1">
    <location>
        <begin position="279"/>
        <end position="302"/>
    </location>
</feature>
<evidence type="ECO:0000313" key="3">
    <source>
        <dbReference type="Proteomes" id="UP001595816"/>
    </source>
</evidence>
<protein>
    <recommendedName>
        <fullName evidence="4">Glycerophosphoryl diester phosphodiesterase membrane domain-containing protein</fullName>
    </recommendedName>
</protein>